<accession>A0A1U7HAS9</accession>
<dbReference type="AlphaFoldDB" id="A0A1U7HAS9"/>
<evidence type="ECO:0000313" key="3">
    <source>
        <dbReference type="EMBL" id="OKH20702.1"/>
    </source>
</evidence>
<feature type="transmembrane region" description="Helical" evidence="2">
    <location>
        <begin position="486"/>
        <end position="506"/>
    </location>
</feature>
<dbReference type="InterPro" id="IPR019734">
    <property type="entry name" value="TPR_rpt"/>
</dbReference>
<sequence length="512" mass="60234">MKENLFSRLQEAKTEAEQIWVITESFLNKLSPELLSVAWAAVIPHWFNPEVLAALRPELQSQIAELYSELLNLPFIEVFPKRGYDIHEVTRKVMLEYLWREYQDEFYILSARAAEYFSNGDKPEIQIEWLYHLAVVDANSHHYELFNLARFWTNNFRHSELESLIGKLLEQVESNRVDMSAMADIYYWAGKVKLLFDKETEALQHYEQALEFYRNIGNDIYAAKTLTAIGDVLFHLKRREEAMQYYEQAFGLFRETNDAYGEAYILKAIGDLLKLEFDRREEALQNYEQALAIYREISYYDGEAYILKAIGNLLKLLDGRQEEALERYEQALVVYREIGNREYEATTLKAIGDVLLDVKRIDEAVQNYEQALGLFHDIGDDYQEAETFRAIAISYSLQNTGDKLRALEYYHSAIRLYRSIGSRKDEAITLLPLSLLYLELGKLREYIRICCQHYTILKDPEILEEMPFPQWSKSLIKFSQQGRIQLALYLLLNVVLFPFVVILLFLMKFTRW</sequence>
<dbReference type="SUPFAM" id="SSF48452">
    <property type="entry name" value="TPR-like"/>
    <property type="match status" value="2"/>
</dbReference>
<dbReference type="Gene3D" id="1.25.40.10">
    <property type="entry name" value="Tetratricopeptide repeat domain"/>
    <property type="match status" value="1"/>
</dbReference>
<keyword evidence="2" id="KW-1133">Transmembrane helix</keyword>
<keyword evidence="2" id="KW-0472">Membrane</keyword>
<reference evidence="3 4" key="1">
    <citation type="submission" date="2016-11" db="EMBL/GenBank/DDBJ databases">
        <title>Draft Genome Sequences of Nine Cyanobacterial Strains from Diverse Habitats.</title>
        <authorList>
            <person name="Zhu T."/>
            <person name="Hou S."/>
            <person name="Lu X."/>
            <person name="Hess W.R."/>
        </authorList>
    </citation>
    <scope>NUCLEOTIDE SEQUENCE [LARGE SCALE GENOMIC DNA]</scope>
    <source>
        <strain evidence="3 4">NIES-593</strain>
    </source>
</reference>
<keyword evidence="1" id="KW-0802">TPR repeat</keyword>
<dbReference type="STRING" id="1921803.NIES593_17770"/>
<comment type="caution">
    <text evidence="3">The sequence shown here is derived from an EMBL/GenBank/DDBJ whole genome shotgun (WGS) entry which is preliminary data.</text>
</comment>
<protein>
    <submittedName>
        <fullName evidence="3">Uncharacterized protein</fullName>
    </submittedName>
</protein>
<feature type="repeat" description="TPR" evidence="1">
    <location>
        <begin position="345"/>
        <end position="378"/>
    </location>
</feature>
<proteinExistence type="predicted"/>
<keyword evidence="4" id="KW-1185">Reference proteome</keyword>
<evidence type="ECO:0000256" key="1">
    <source>
        <dbReference type="PROSITE-ProRule" id="PRU00339"/>
    </source>
</evidence>
<dbReference type="PANTHER" id="PTHR10098">
    <property type="entry name" value="RAPSYN-RELATED"/>
    <property type="match status" value="1"/>
</dbReference>
<dbReference type="OrthoDB" id="582340at2"/>
<dbReference type="EMBL" id="MRCB01000027">
    <property type="protein sequence ID" value="OKH20702.1"/>
    <property type="molecule type" value="Genomic_DNA"/>
</dbReference>
<evidence type="ECO:0000313" key="4">
    <source>
        <dbReference type="Proteomes" id="UP000186868"/>
    </source>
</evidence>
<organism evidence="3 4">
    <name type="scientific">Hydrococcus rivularis NIES-593</name>
    <dbReference type="NCBI Taxonomy" id="1921803"/>
    <lineage>
        <taxon>Bacteria</taxon>
        <taxon>Bacillati</taxon>
        <taxon>Cyanobacteriota</taxon>
        <taxon>Cyanophyceae</taxon>
        <taxon>Pleurocapsales</taxon>
        <taxon>Hydrococcaceae</taxon>
        <taxon>Hydrococcus</taxon>
    </lineage>
</organism>
<name>A0A1U7HAS9_9CYAN</name>
<dbReference type="PROSITE" id="PS50005">
    <property type="entry name" value="TPR"/>
    <property type="match status" value="2"/>
</dbReference>
<dbReference type="SMART" id="SM00028">
    <property type="entry name" value="TPR"/>
    <property type="match status" value="6"/>
</dbReference>
<dbReference type="InterPro" id="IPR011990">
    <property type="entry name" value="TPR-like_helical_dom_sf"/>
</dbReference>
<dbReference type="RefSeq" id="WP_073600860.1">
    <property type="nucleotide sequence ID" value="NZ_MRCB01000027.1"/>
</dbReference>
<dbReference type="Proteomes" id="UP000186868">
    <property type="component" value="Unassembled WGS sequence"/>
</dbReference>
<keyword evidence="2" id="KW-0812">Transmembrane</keyword>
<evidence type="ECO:0000256" key="2">
    <source>
        <dbReference type="SAM" id="Phobius"/>
    </source>
</evidence>
<feature type="repeat" description="TPR" evidence="1">
    <location>
        <begin position="223"/>
        <end position="256"/>
    </location>
</feature>
<dbReference type="Pfam" id="PF13424">
    <property type="entry name" value="TPR_12"/>
    <property type="match status" value="2"/>
</dbReference>
<gene>
    <name evidence="3" type="ORF">NIES593_17770</name>
</gene>